<evidence type="ECO:0000256" key="4">
    <source>
        <dbReference type="PROSITE-ProRule" id="PRU00433"/>
    </source>
</evidence>
<gene>
    <name evidence="6" type="ORF">DL1_09760</name>
</gene>
<dbReference type="InterPro" id="IPR036909">
    <property type="entry name" value="Cyt_c-like_dom_sf"/>
</dbReference>
<keyword evidence="3 4" id="KW-0408">Iron</keyword>
<sequence length="154" mass="16381">MNFWGWFVGGFFVLGLGAVGWQALQPAPAQTAQGHSMVPPDTSGIPQGAPIANVLLPAEFSPQAQMGQRAFEAKCASCHGENAAGQNGVAPPLVHKIYEPNHHSDAAFLNAAQNGVQSHHWNFGNMPRVEGLTQGDVKMIAGYVRELQRANGIN</sequence>
<organism evidence="6 7">
    <name type="scientific">Thioclava dalianensis</name>
    <dbReference type="NCBI Taxonomy" id="1185766"/>
    <lineage>
        <taxon>Bacteria</taxon>
        <taxon>Pseudomonadati</taxon>
        <taxon>Pseudomonadota</taxon>
        <taxon>Alphaproteobacteria</taxon>
        <taxon>Rhodobacterales</taxon>
        <taxon>Paracoccaceae</taxon>
        <taxon>Thioclava</taxon>
    </lineage>
</organism>
<comment type="caution">
    <text evidence="6">The sequence shown here is derived from an EMBL/GenBank/DDBJ whole genome shotgun (WGS) entry which is preliminary data.</text>
</comment>
<dbReference type="GO" id="GO:0046872">
    <property type="term" value="F:metal ion binding"/>
    <property type="evidence" value="ECO:0007669"/>
    <property type="project" value="UniProtKB-KW"/>
</dbReference>
<dbReference type="OrthoDB" id="7854060at2"/>
<dbReference type="STRING" id="1185766.SAMN05216224_11417"/>
<proteinExistence type="predicted"/>
<keyword evidence="7" id="KW-1185">Reference proteome</keyword>
<dbReference type="GO" id="GO:0009055">
    <property type="term" value="F:electron transfer activity"/>
    <property type="evidence" value="ECO:0007669"/>
    <property type="project" value="InterPro"/>
</dbReference>
<dbReference type="Proteomes" id="UP000027725">
    <property type="component" value="Unassembled WGS sequence"/>
</dbReference>
<dbReference type="EMBL" id="JHEH01000028">
    <property type="protein sequence ID" value="KEP68608.1"/>
    <property type="molecule type" value="Genomic_DNA"/>
</dbReference>
<dbReference type="RefSeq" id="WP_038068301.1">
    <property type="nucleotide sequence ID" value="NZ_FOVB01000014.1"/>
</dbReference>
<keyword evidence="1 4" id="KW-0349">Heme</keyword>
<name>A0A074THT6_9RHOB</name>
<evidence type="ECO:0000256" key="1">
    <source>
        <dbReference type="ARBA" id="ARBA00022617"/>
    </source>
</evidence>
<dbReference type="SUPFAM" id="SSF46626">
    <property type="entry name" value="Cytochrome c"/>
    <property type="match status" value="1"/>
</dbReference>
<keyword evidence="2 4" id="KW-0479">Metal-binding</keyword>
<dbReference type="AlphaFoldDB" id="A0A074THT6"/>
<evidence type="ECO:0000256" key="2">
    <source>
        <dbReference type="ARBA" id="ARBA00022723"/>
    </source>
</evidence>
<accession>A0A074THT6</accession>
<dbReference type="Gene3D" id="1.10.760.10">
    <property type="entry name" value="Cytochrome c-like domain"/>
    <property type="match status" value="1"/>
</dbReference>
<dbReference type="PROSITE" id="PS51007">
    <property type="entry name" value="CYTC"/>
    <property type="match status" value="1"/>
</dbReference>
<feature type="domain" description="Cytochrome c" evidence="5">
    <location>
        <begin position="62"/>
        <end position="148"/>
    </location>
</feature>
<evidence type="ECO:0000259" key="5">
    <source>
        <dbReference type="PROSITE" id="PS51007"/>
    </source>
</evidence>
<protein>
    <submittedName>
        <fullName evidence="6">Cytochrome C</fullName>
    </submittedName>
</protein>
<evidence type="ECO:0000256" key="3">
    <source>
        <dbReference type="ARBA" id="ARBA00023004"/>
    </source>
</evidence>
<evidence type="ECO:0000313" key="6">
    <source>
        <dbReference type="EMBL" id="KEP68608.1"/>
    </source>
</evidence>
<dbReference type="GO" id="GO:0020037">
    <property type="term" value="F:heme binding"/>
    <property type="evidence" value="ECO:0007669"/>
    <property type="project" value="InterPro"/>
</dbReference>
<evidence type="ECO:0000313" key="7">
    <source>
        <dbReference type="Proteomes" id="UP000027725"/>
    </source>
</evidence>
<reference evidence="6 7" key="1">
    <citation type="submission" date="2014-03" db="EMBL/GenBank/DDBJ databases">
        <title>The draft genome sequence of Thioclava dalianensis DLFJ1-1.</title>
        <authorList>
            <person name="Lai Q."/>
            <person name="Shao Z."/>
        </authorList>
    </citation>
    <scope>NUCLEOTIDE SEQUENCE [LARGE SCALE GENOMIC DNA]</scope>
    <source>
        <strain evidence="6 7">DLFJ1-1</strain>
    </source>
</reference>
<dbReference type="eggNOG" id="COG2010">
    <property type="taxonomic scope" value="Bacteria"/>
</dbReference>
<dbReference type="Pfam" id="PF00034">
    <property type="entry name" value="Cytochrom_C"/>
    <property type="match status" value="1"/>
</dbReference>
<dbReference type="InterPro" id="IPR009056">
    <property type="entry name" value="Cyt_c-like_dom"/>
</dbReference>